<evidence type="ECO:0000313" key="2">
    <source>
        <dbReference type="Proteomes" id="UP000828390"/>
    </source>
</evidence>
<dbReference type="Proteomes" id="UP000828390">
    <property type="component" value="Unassembled WGS sequence"/>
</dbReference>
<proteinExistence type="predicted"/>
<dbReference type="AlphaFoldDB" id="A0A9D4MLZ2"/>
<protein>
    <submittedName>
        <fullName evidence="1">Uncharacterized protein</fullName>
    </submittedName>
</protein>
<organism evidence="1 2">
    <name type="scientific">Dreissena polymorpha</name>
    <name type="common">Zebra mussel</name>
    <name type="synonym">Mytilus polymorpha</name>
    <dbReference type="NCBI Taxonomy" id="45954"/>
    <lineage>
        <taxon>Eukaryota</taxon>
        <taxon>Metazoa</taxon>
        <taxon>Spiralia</taxon>
        <taxon>Lophotrochozoa</taxon>
        <taxon>Mollusca</taxon>
        <taxon>Bivalvia</taxon>
        <taxon>Autobranchia</taxon>
        <taxon>Heteroconchia</taxon>
        <taxon>Euheterodonta</taxon>
        <taxon>Imparidentia</taxon>
        <taxon>Neoheterodontei</taxon>
        <taxon>Myida</taxon>
        <taxon>Dreissenoidea</taxon>
        <taxon>Dreissenidae</taxon>
        <taxon>Dreissena</taxon>
    </lineage>
</organism>
<accession>A0A9D4MLZ2</accession>
<sequence>MGEKNGVWTFTQKSVAFSVFHRKRNPIIYRYSLKDHILETESTTKYMRVTLSQNLSWKHHVDITVKRGTLGFL</sequence>
<gene>
    <name evidence="1" type="ORF">DPMN_001583</name>
</gene>
<reference evidence="1" key="2">
    <citation type="submission" date="2020-11" db="EMBL/GenBank/DDBJ databases">
        <authorList>
            <person name="McCartney M.A."/>
            <person name="Auch B."/>
            <person name="Kono T."/>
            <person name="Mallez S."/>
            <person name="Becker A."/>
            <person name="Gohl D.M."/>
            <person name="Silverstein K.A.T."/>
            <person name="Koren S."/>
            <person name="Bechman K.B."/>
            <person name="Herman A."/>
            <person name="Abrahante J.E."/>
            <person name="Garbe J."/>
        </authorList>
    </citation>
    <scope>NUCLEOTIDE SEQUENCE</scope>
    <source>
        <strain evidence="1">Duluth1</strain>
        <tissue evidence="1">Whole animal</tissue>
    </source>
</reference>
<reference evidence="1" key="1">
    <citation type="journal article" date="2019" name="bioRxiv">
        <title>The Genome of the Zebra Mussel, Dreissena polymorpha: A Resource for Invasive Species Research.</title>
        <authorList>
            <person name="McCartney M.A."/>
            <person name="Auch B."/>
            <person name="Kono T."/>
            <person name="Mallez S."/>
            <person name="Zhang Y."/>
            <person name="Obille A."/>
            <person name="Becker A."/>
            <person name="Abrahante J.E."/>
            <person name="Garbe J."/>
            <person name="Badalamenti J.P."/>
            <person name="Herman A."/>
            <person name="Mangelson H."/>
            <person name="Liachko I."/>
            <person name="Sullivan S."/>
            <person name="Sone E.D."/>
            <person name="Koren S."/>
            <person name="Silverstein K.A.T."/>
            <person name="Beckman K.B."/>
            <person name="Gohl D.M."/>
        </authorList>
    </citation>
    <scope>NUCLEOTIDE SEQUENCE</scope>
    <source>
        <strain evidence="1">Duluth1</strain>
        <tissue evidence="1">Whole animal</tissue>
    </source>
</reference>
<dbReference type="EMBL" id="JAIWYP010000001">
    <property type="protein sequence ID" value="KAH3877707.1"/>
    <property type="molecule type" value="Genomic_DNA"/>
</dbReference>
<evidence type="ECO:0000313" key="1">
    <source>
        <dbReference type="EMBL" id="KAH3877707.1"/>
    </source>
</evidence>
<name>A0A9D4MLZ2_DREPO</name>
<comment type="caution">
    <text evidence="1">The sequence shown here is derived from an EMBL/GenBank/DDBJ whole genome shotgun (WGS) entry which is preliminary data.</text>
</comment>
<keyword evidence="2" id="KW-1185">Reference proteome</keyword>